<dbReference type="GO" id="GO:0046872">
    <property type="term" value="F:metal ion binding"/>
    <property type="evidence" value="ECO:0007669"/>
    <property type="project" value="UniProtKB-KW"/>
</dbReference>
<evidence type="ECO:0000256" key="10">
    <source>
        <dbReference type="ARBA" id="ARBA00032441"/>
    </source>
</evidence>
<evidence type="ECO:0000256" key="5">
    <source>
        <dbReference type="ARBA" id="ARBA00022694"/>
    </source>
</evidence>
<evidence type="ECO:0000256" key="7">
    <source>
        <dbReference type="ARBA" id="ARBA00022741"/>
    </source>
</evidence>
<evidence type="ECO:0000313" key="13">
    <source>
        <dbReference type="Proteomes" id="UP000515317"/>
    </source>
</evidence>
<dbReference type="GO" id="GO:0002949">
    <property type="term" value="P:tRNA threonylcarbamoyladenosine modification"/>
    <property type="evidence" value="ECO:0007669"/>
    <property type="project" value="InterPro"/>
</dbReference>
<evidence type="ECO:0000256" key="4">
    <source>
        <dbReference type="ARBA" id="ARBA00022490"/>
    </source>
</evidence>
<dbReference type="SUPFAM" id="SSF52540">
    <property type="entry name" value="P-loop containing nucleoside triphosphate hydrolases"/>
    <property type="match status" value="1"/>
</dbReference>
<dbReference type="Gene3D" id="3.90.1200.10">
    <property type="match status" value="1"/>
</dbReference>
<comment type="subcellular location">
    <subcellularLocation>
        <location evidence="1">Cytoplasm</location>
    </subcellularLocation>
</comment>
<gene>
    <name evidence="12" type="ORF">IZ6_28500</name>
</gene>
<evidence type="ECO:0000256" key="3">
    <source>
        <dbReference type="ARBA" id="ARBA00019010"/>
    </source>
</evidence>
<keyword evidence="6" id="KW-0479">Metal-binding</keyword>
<dbReference type="NCBIfam" id="TIGR00150">
    <property type="entry name" value="T6A_YjeE"/>
    <property type="match status" value="1"/>
</dbReference>
<dbReference type="PANTHER" id="PTHR33540:SF2">
    <property type="entry name" value="TRNA THREONYLCARBAMOYLADENOSINE BIOSYNTHESIS PROTEIN TSAE"/>
    <property type="match status" value="1"/>
</dbReference>
<dbReference type="InterPro" id="IPR002575">
    <property type="entry name" value="Aminoglycoside_PTrfase"/>
</dbReference>
<keyword evidence="13" id="KW-1185">Reference proteome</keyword>
<evidence type="ECO:0000313" key="12">
    <source>
        <dbReference type="EMBL" id="BCJ92115.1"/>
    </source>
</evidence>
<dbReference type="PANTHER" id="PTHR33540">
    <property type="entry name" value="TRNA THREONYLCARBAMOYLADENOSINE BIOSYNTHESIS PROTEIN TSAE"/>
    <property type="match status" value="1"/>
</dbReference>
<name>A0A6S6QX32_9HYPH</name>
<keyword evidence="5" id="KW-0819">tRNA processing</keyword>
<comment type="similarity">
    <text evidence="2">Belongs to the TsaE family.</text>
</comment>
<dbReference type="Pfam" id="PF02367">
    <property type="entry name" value="TsaE"/>
    <property type="match status" value="1"/>
</dbReference>
<dbReference type="EMBL" id="AP023361">
    <property type="protein sequence ID" value="BCJ92115.1"/>
    <property type="molecule type" value="Genomic_DNA"/>
</dbReference>
<keyword evidence="7" id="KW-0547">Nucleotide-binding</keyword>
<dbReference type="InterPro" id="IPR011009">
    <property type="entry name" value="Kinase-like_dom_sf"/>
</dbReference>
<keyword evidence="12" id="KW-0808">Transferase</keyword>
<dbReference type="Gene3D" id="3.40.50.300">
    <property type="entry name" value="P-loop containing nucleotide triphosphate hydrolases"/>
    <property type="match status" value="1"/>
</dbReference>
<keyword evidence="9" id="KW-0460">Magnesium</keyword>
<dbReference type="GO" id="GO:0005524">
    <property type="term" value="F:ATP binding"/>
    <property type="evidence" value="ECO:0007669"/>
    <property type="project" value="UniProtKB-KW"/>
</dbReference>
<feature type="domain" description="Aminoglycoside phosphotransferase" evidence="11">
    <location>
        <begin position="180"/>
        <end position="423"/>
    </location>
</feature>
<reference evidence="12 13" key="1">
    <citation type="submission" date="2020-08" db="EMBL/GenBank/DDBJ databases">
        <title>Genome sequence of Rhizobiales bacterium strain IZ6.</title>
        <authorList>
            <person name="Nakai R."/>
            <person name="Naganuma T."/>
        </authorList>
    </citation>
    <scope>NUCLEOTIDE SEQUENCE [LARGE SCALE GENOMIC DNA]</scope>
    <source>
        <strain evidence="12 13">IZ6</strain>
    </source>
</reference>
<dbReference type="InterPro" id="IPR027417">
    <property type="entry name" value="P-loop_NTPase"/>
</dbReference>
<dbReference type="RefSeq" id="WP_222875713.1">
    <property type="nucleotide sequence ID" value="NZ_AP023361.1"/>
</dbReference>
<evidence type="ECO:0000256" key="8">
    <source>
        <dbReference type="ARBA" id="ARBA00022840"/>
    </source>
</evidence>
<dbReference type="AlphaFoldDB" id="A0A6S6QX32"/>
<organism evidence="12 13">
    <name type="scientific">Terrihabitans soli</name>
    <dbReference type="NCBI Taxonomy" id="708113"/>
    <lineage>
        <taxon>Bacteria</taxon>
        <taxon>Pseudomonadati</taxon>
        <taxon>Pseudomonadota</taxon>
        <taxon>Alphaproteobacteria</taxon>
        <taxon>Hyphomicrobiales</taxon>
        <taxon>Terrihabitans</taxon>
    </lineage>
</organism>
<accession>A0A6S6QX32</accession>
<dbReference type="GO" id="GO:0005737">
    <property type="term" value="C:cytoplasm"/>
    <property type="evidence" value="ECO:0007669"/>
    <property type="project" value="UniProtKB-SubCell"/>
</dbReference>
<dbReference type="Pfam" id="PF01636">
    <property type="entry name" value="APH"/>
    <property type="match status" value="1"/>
</dbReference>
<keyword evidence="4" id="KW-0963">Cytoplasm</keyword>
<evidence type="ECO:0000256" key="6">
    <source>
        <dbReference type="ARBA" id="ARBA00022723"/>
    </source>
</evidence>
<evidence type="ECO:0000259" key="11">
    <source>
        <dbReference type="Pfam" id="PF01636"/>
    </source>
</evidence>
<proteinExistence type="inferred from homology"/>
<protein>
    <recommendedName>
        <fullName evidence="3">tRNA threonylcarbamoyladenosine biosynthesis protein TsaE</fullName>
    </recommendedName>
    <alternativeName>
        <fullName evidence="10">t(6)A37 threonylcarbamoyladenosine biosynthesis protein TsaE</fullName>
    </alternativeName>
</protein>
<evidence type="ECO:0000256" key="1">
    <source>
        <dbReference type="ARBA" id="ARBA00004496"/>
    </source>
</evidence>
<dbReference type="SUPFAM" id="SSF56112">
    <property type="entry name" value="Protein kinase-like (PK-like)"/>
    <property type="match status" value="1"/>
</dbReference>
<evidence type="ECO:0000256" key="2">
    <source>
        <dbReference type="ARBA" id="ARBA00007599"/>
    </source>
</evidence>
<dbReference type="Proteomes" id="UP000515317">
    <property type="component" value="Chromosome"/>
</dbReference>
<dbReference type="Gene3D" id="3.30.200.20">
    <property type="entry name" value="Phosphorylase Kinase, domain 1"/>
    <property type="match status" value="1"/>
</dbReference>
<dbReference type="InterPro" id="IPR003442">
    <property type="entry name" value="T6A_TsaE"/>
</dbReference>
<sequence>MSTSEVRAHRLALPDEAATARLAAALAPMFTPGDLITLSGALGAGKTAFARYVIRQLSGDFRLDVPSPTFSIMQVYDTPRGRVIHADLYRLSGSGELGEIGWEDASDNSILLVEWPERAGEDLSGQRLELSFEIDPANPSGARHVTIMPHGTWPDRISRALQIAGFLDAVGWAGARRVHLQGDASSRRYERLIDGGRSAILMDSPKKPDGPPIRDGKPYSRIAKLAEDVVPFAAIALVLRAQHFSAPNILAHDLDRGLLLVEDFGGEFVVKDGKHIPERMEAAVDLLVDLHTRALPSEIALERHKHIVPHYDIEALMIELELLLDWYLPHLRRAPTDEQRDVFLKHWNGVLTPIVQGPQTWVLRDYHSPNLMWLPDRDGVRRIGLLDFQDAVIGHPAYDVVSLLQDARVDVSENLEMNLLSRYVTRRRASDPGFDPLNFAAAYATLGAQRATKILGIFVRLAIRDGKQGYLKHLPRLIAYLDRDLAHPVLAPLRDWYIQAVRK</sequence>
<dbReference type="KEGG" id="tso:IZ6_28500"/>
<dbReference type="GO" id="GO:0016740">
    <property type="term" value="F:transferase activity"/>
    <property type="evidence" value="ECO:0007669"/>
    <property type="project" value="UniProtKB-KW"/>
</dbReference>
<evidence type="ECO:0000256" key="9">
    <source>
        <dbReference type="ARBA" id="ARBA00022842"/>
    </source>
</evidence>
<keyword evidence="8" id="KW-0067">ATP-binding</keyword>